<dbReference type="STRING" id="86416.Clopa_2783"/>
<dbReference type="KEGG" id="cpas:Clopa_2783"/>
<proteinExistence type="predicted"/>
<evidence type="ECO:0000313" key="2">
    <source>
        <dbReference type="Proteomes" id="UP000013523"/>
    </source>
</evidence>
<organism evidence="1 2">
    <name type="scientific">Clostridium pasteurianum BC1</name>
    <dbReference type="NCBI Taxonomy" id="86416"/>
    <lineage>
        <taxon>Bacteria</taxon>
        <taxon>Bacillati</taxon>
        <taxon>Bacillota</taxon>
        <taxon>Clostridia</taxon>
        <taxon>Eubacteriales</taxon>
        <taxon>Clostridiaceae</taxon>
        <taxon>Clostridium</taxon>
    </lineage>
</organism>
<dbReference type="HOGENOM" id="CLU_069086_0_0_9"/>
<dbReference type="Proteomes" id="UP000013523">
    <property type="component" value="Chromosome"/>
</dbReference>
<sequence>MKIIRIFNKDHVILDELSEYSNLTYTWTLNGLGSSEFDIPLSSSKSNEVNLRFKNHIEIIDENNSITWGGIITDREFQDNKIHVSCYGYLGLLWKHRMRATTYPNMSYGSLLQQMIIDTNTISLSGVSIGNIENGSLYTQRSFTNNDMLLDKVNEIIGDTNNNIEVDNNRNFNFYLHKGSDKSYYTLQYGTQGADNILVAPTLHTSILNSGNSIYSECTVDSNTLTSTAQDQTSIDTYGLIEDAYSAPNNITDQSTLNNVVNGVLQREAYPINNITLSIKDSALCPYNNVFVGDTVNVYLRPYWEFEQKSRILEIKHNESNGLREITVGGSIFRNAKPQIKLYSK</sequence>
<dbReference type="EMBL" id="CP003261">
    <property type="protein sequence ID" value="AGK97621.1"/>
    <property type="molecule type" value="Genomic_DNA"/>
</dbReference>
<evidence type="ECO:0008006" key="3">
    <source>
        <dbReference type="Google" id="ProtNLM"/>
    </source>
</evidence>
<accession>R4K7D9</accession>
<reference evidence="1 2" key="1">
    <citation type="submission" date="2012-01" db="EMBL/GenBank/DDBJ databases">
        <title>Complete sequence of chromosome of Clostridium pasteurianum BC1.</title>
        <authorList>
            <consortium name="US DOE Joint Genome Institute"/>
            <person name="Lucas S."/>
            <person name="Han J."/>
            <person name="Lapidus A."/>
            <person name="Cheng J.-F."/>
            <person name="Goodwin L."/>
            <person name="Pitluck S."/>
            <person name="Peters L."/>
            <person name="Mikhailova N."/>
            <person name="Teshima H."/>
            <person name="Detter J.C."/>
            <person name="Han C."/>
            <person name="Tapia R."/>
            <person name="Land M."/>
            <person name="Hauser L."/>
            <person name="Kyrpides N."/>
            <person name="Ivanova N."/>
            <person name="Pagani I."/>
            <person name="Dunn J."/>
            <person name="Taghavi S."/>
            <person name="Francis A."/>
            <person name="van der Lelie D."/>
            <person name="Woyke T."/>
        </authorList>
    </citation>
    <scope>NUCLEOTIDE SEQUENCE [LARGE SCALE GENOMIC DNA]</scope>
    <source>
        <strain evidence="1 2">BC1</strain>
    </source>
</reference>
<evidence type="ECO:0000313" key="1">
    <source>
        <dbReference type="EMBL" id="AGK97621.1"/>
    </source>
</evidence>
<name>R4K7D9_CLOPA</name>
<dbReference type="RefSeq" id="WP_015615915.1">
    <property type="nucleotide sequence ID" value="NC_021182.1"/>
</dbReference>
<dbReference type="AlphaFoldDB" id="R4K7D9"/>
<dbReference type="eggNOG" id="ENOG5033RY6">
    <property type="taxonomic scope" value="Bacteria"/>
</dbReference>
<dbReference type="OrthoDB" id="1945908at2"/>
<keyword evidence="2" id="KW-1185">Reference proteome</keyword>
<gene>
    <name evidence="1" type="ORF">Clopa_2783</name>
</gene>
<dbReference type="PATRIC" id="fig|86416.3.peg.2769"/>
<protein>
    <recommendedName>
        <fullName evidence="3">Phage minor structural protein</fullName>
    </recommendedName>
</protein>